<dbReference type="GO" id="GO:0003924">
    <property type="term" value="F:GTPase activity"/>
    <property type="evidence" value="ECO:0007669"/>
    <property type="project" value="UniProtKB-UniRule"/>
</dbReference>
<dbReference type="EMBL" id="FQZP01000032">
    <property type="protein sequence ID" value="SHJ21316.1"/>
    <property type="molecule type" value="Genomic_DNA"/>
</dbReference>
<name>A0A1M6HGG8_9FIRM</name>
<keyword evidence="9" id="KW-1185">Reference proteome</keyword>
<dbReference type="HAMAP" id="MF_00900">
    <property type="entry name" value="GTPase_HflX"/>
    <property type="match status" value="1"/>
</dbReference>
<evidence type="ECO:0000256" key="2">
    <source>
        <dbReference type="ARBA" id="ARBA00022723"/>
    </source>
</evidence>
<keyword evidence="1 6" id="KW-0963">Cytoplasm</keyword>
<reference evidence="8 9" key="1">
    <citation type="submission" date="2016-11" db="EMBL/GenBank/DDBJ databases">
        <authorList>
            <person name="Varghese N."/>
            <person name="Submissions S."/>
        </authorList>
    </citation>
    <scope>NUCLEOTIDE SEQUENCE [LARGE SCALE GENOMIC DNA]</scope>
    <source>
        <strain evidence="8 9">DSM 19027</strain>
    </source>
</reference>
<accession>A0A1M6HGG8</accession>
<evidence type="ECO:0000256" key="1">
    <source>
        <dbReference type="ARBA" id="ARBA00022490"/>
    </source>
</evidence>
<dbReference type="GO" id="GO:0005737">
    <property type="term" value="C:cytoplasm"/>
    <property type="evidence" value="ECO:0007669"/>
    <property type="project" value="UniProtKB-SubCell"/>
</dbReference>
<keyword evidence="5 6" id="KW-0342">GTP-binding</keyword>
<sequence length="601" mass="66492">MEIGGKVQGLKKSLIQALEDLYELEIPQDMLWTQELVTRLSRLSGAMNREIAVYFDRKGRITSINVGDHATVSLDAVEGKRNATRLSGVRLIHTHPGGSGHLSEVDISSLKLLRLDMVAAVGIREGSPAEIYVGIPSSHKAEVVDVLGPFPPEKSNFKDLLEQISEADIFLRNQLEPSGDQREKAVLVGVRTPETRTVGGISEADISMEELSELADTAGAAVVAKVMQTRERRDSAYLVGKGKIAELRLLVQAEGADLVIFDEELSPSQQRNIEEMLGVKVIDRTGLILDIFAQRARSREGKLQVELAQLEYMLPRLTGQGTALSRLGGGIGTRGPGETKLETDRRHIQRRISYLKDQLIEIKKQRGIQRAERLRNRVPTVSLVGYTNAGKSSLLNALCDAEVYAEDKLFATLDTTNRRLDLGETEILLTDTVGFIRRLPHNLLDAFKSTLEETVYSDALIIVADASDPLAEDHIRIVDGILEELGASGKPTIIAYNKIDKIPDRNFARRTDRVCVEVSARTHEGLDNLKECLKNLLGRMVRRYRLRIPFNKGGNVISWLYSNGKVLGTDYDESAAIMDVELDKDAAGRVLEFIEEVGNPS</sequence>
<keyword evidence="4" id="KW-0460">Magnesium</keyword>
<dbReference type="InterPro" id="IPR016496">
    <property type="entry name" value="GTPase_HflX"/>
</dbReference>
<evidence type="ECO:0000256" key="3">
    <source>
        <dbReference type="ARBA" id="ARBA00022741"/>
    </source>
</evidence>
<proteinExistence type="inferred from homology"/>
<dbReference type="AlphaFoldDB" id="A0A1M6HGG8"/>
<keyword evidence="3 6" id="KW-0547">Nucleotide-binding</keyword>
<dbReference type="Pfam" id="PF16360">
    <property type="entry name" value="GTP-bdg_M"/>
    <property type="match status" value="1"/>
</dbReference>
<dbReference type="Proteomes" id="UP000324781">
    <property type="component" value="Unassembled WGS sequence"/>
</dbReference>
<comment type="subcellular location">
    <subcellularLocation>
        <location evidence="6">Cytoplasm</location>
    </subcellularLocation>
    <text evidence="6">May associate with membranes.</text>
</comment>
<dbReference type="NCBIfam" id="TIGR03156">
    <property type="entry name" value="GTP_HflX"/>
    <property type="match status" value="1"/>
</dbReference>
<dbReference type="SUPFAM" id="SSF52540">
    <property type="entry name" value="P-loop containing nucleoside triphosphate hydrolases"/>
    <property type="match status" value="1"/>
</dbReference>
<gene>
    <name evidence="6" type="primary">hflX</name>
    <name evidence="8" type="ORF">SAMN05444373_103218</name>
</gene>
<feature type="domain" description="Hflx-type G" evidence="7">
    <location>
        <begin position="379"/>
        <end position="541"/>
    </location>
</feature>
<keyword evidence="2" id="KW-0479">Metal-binding</keyword>
<dbReference type="Gene3D" id="6.10.250.2860">
    <property type="match status" value="1"/>
</dbReference>
<evidence type="ECO:0000313" key="9">
    <source>
        <dbReference type="Proteomes" id="UP000324781"/>
    </source>
</evidence>
<evidence type="ECO:0000256" key="6">
    <source>
        <dbReference type="HAMAP-Rule" id="MF_00900"/>
    </source>
</evidence>
<evidence type="ECO:0000313" key="8">
    <source>
        <dbReference type="EMBL" id="SHJ21316.1"/>
    </source>
</evidence>
<dbReference type="OrthoDB" id="9812272at2"/>
<comment type="similarity">
    <text evidence="6">Belongs to the TRAFAC class OBG-HflX-like GTPase superfamily. HflX GTPase family.</text>
</comment>
<dbReference type="Gene3D" id="3.40.50.300">
    <property type="entry name" value="P-loop containing nucleotide triphosphate hydrolases"/>
    <property type="match status" value="1"/>
</dbReference>
<dbReference type="InterPro" id="IPR032305">
    <property type="entry name" value="GTP-bd_M"/>
</dbReference>
<dbReference type="InterPro" id="IPR030394">
    <property type="entry name" value="G_HFLX_dom"/>
</dbReference>
<comment type="function">
    <text evidence="6">GTPase that associates with the 50S ribosomal subunit and may have a role during protein synthesis or ribosome biogenesis.</text>
</comment>
<dbReference type="InterPro" id="IPR025121">
    <property type="entry name" value="GTPase_HflX_N"/>
</dbReference>
<dbReference type="CDD" id="cd01878">
    <property type="entry name" value="HflX"/>
    <property type="match status" value="1"/>
</dbReference>
<dbReference type="Pfam" id="PF01926">
    <property type="entry name" value="MMR_HSR1"/>
    <property type="match status" value="1"/>
</dbReference>
<dbReference type="GO" id="GO:0043022">
    <property type="term" value="F:ribosome binding"/>
    <property type="evidence" value="ECO:0007669"/>
    <property type="project" value="TreeGrafter"/>
</dbReference>
<dbReference type="InterPro" id="IPR042108">
    <property type="entry name" value="GTPase_HflX_N_sf"/>
</dbReference>
<dbReference type="InterPro" id="IPR027417">
    <property type="entry name" value="P-loop_NTPase"/>
</dbReference>
<evidence type="ECO:0000256" key="5">
    <source>
        <dbReference type="ARBA" id="ARBA00023134"/>
    </source>
</evidence>
<dbReference type="PANTHER" id="PTHR10229">
    <property type="entry name" value="GTP-BINDING PROTEIN HFLX"/>
    <property type="match status" value="1"/>
</dbReference>
<evidence type="ECO:0000256" key="4">
    <source>
        <dbReference type="ARBA" id="ARBA00022842"/>
    </source>
</evidence>
<dbReference type="GO" id="GO:0046872">
    <property type="term" value="F:metal ion binding"/>
    <property type="evidence" value="ECO:0007669"/>
    <property type="project" value="UniProtKB-KW"/>
</dbReference>
<dbReference type="RefSeq" id="WP_149678990.1">
    <property type="nucleotide sequence ID" value="NZ_FQZP01000032.1"/>
</dbReference>
<dbReference type="Pfam" id="PF13167">
    <property type="entry name" value="GTP-bdg_N"/>
    <property type="match status" value="1"/>
</dbReference>
<dbReference type="InterPro" id="IPR006073">
    <property type="entry name" value="GTP-bd"/>
</dbReference>
<organism evidence="8 9">
    <name type="scientific">Thermoclostridium caenicola</name>
    <dbReference type="NCBI Taxonomy" id="659425"/>
    <lineage>
        <taxon>Bacteria</taxon>
        <taxon>Bacillati</taxon>
        <taxon>Bacillota</taxon>
        <taxon>Clostridia</taxon>
        <taxon>Eubacteriales</taxon>
        <taxon>Oscillospiraceae</taxon>
        <taxon>Thermoclostridium</taxon>
    </lineage>
</organism>
<comment type="subunit">
    <text evidence="6">Monomer. Associates with the 50S ribosomal subunit.</text>
</comment>
<dbReference type="FunFam" id="3.40.50.11060:FF:000001">
    <property type="entry name" value="GTPase HflX"/>
    <property type="match status" value="1"/>
</dbReference>
<evidence type="ECO:0000259" key="7">
    <source>
        <dbReference type="PROSITE" id="PS51705"/>
    </source>
</evidence>
<dbReference type="GO" id="GO:0005525">
    <property type="term" value="F:GTP binding"/>
    <property type="evidence" value="ECO:0007669"/>
    <property type="project" value="UniProtKB-UniRule"/>
</dbReference>
<dbReference type="PROSITE" id="PS51705">
    <property type="entry name" value="G_HFLX"/>
    <property type="match status" value="1"/>
</dbReference>
<protein>
    <recommendedName>
        <fullName evidence="6">GTPase HflX</fullName>
    </recommendedName>
    <alternativeName>
        <fullName evidence="6">GTP-binding protein HflX</fullName>
    </alternativeName>
</protein>
<dbReference type="PANTHER" id="PTHR10229:SF0">
    <property type="entry name" value="GTP-BINDING PROTEIN 6-RELATED"/>
    <property type="match status" value="1"/>
</dbReference>
<dbReference type="Gene3D" id="3.40.50.11060">
    <property type="entry name" value="GTPase HflX, N-terminal domain"/>
    <property type="match status" value="1"/>
</dbReference>